<dbReference type="InterPro" id="IPR039532">
    <property type="entry name" value="TetR_C_Firmicutes"/>
</dbReference>
<proteinExistence type="predicted"/>
<gene>
    <name evidence="4" type="ORF">Q4528_01470</name>
</gene>
<dbReference type="Pfam" id="PF14278">
    <property type="entry name" value="TetR_C_8"/>
    <property type="match status" value="1"/>
</dbReference>
<sequence length="196" mass="23165">MPTSTQKRMIKHINQTAFELLHHNHFDEITVQKICEAAEINRSTFYRYFQDKYDLLLPLTEFLMEEEVVKYDGHNASTDAFQLFIHFIDSNKRVFKNLLVASRQEDVFRLFTRYGSEKMIEEAQNNNDPLSNKINNSKFPQLIADFYSSGLIEIICRWVENDYSYSADEILEALYDSLDINIPSCYSRQTQFDNQN</sequence>
<name>A0AAW7YRN9_9STAP</name>
<dbReference type="RefSeq" id="WP_303520264.1">
    <property type="nucleotide sequence ID" value="NZ_JAUOQO010000001.1"/>
</dbReference>
<dbReference type="InterPro" id="IPR001647">
    <property type="entry name" value="HTH_TetR"/>
</dbReference>
<evidence type="ECO:0000256" key="1">
    <source>
        <dbReference type="ARBA" id="ARBA00023125"/>
    </source>
</evidence>
<dbReference type="Proteomes" id="UP001170310">
    <property type="component" value="Unassembled WGS sequence"/>
</dbReference>
<dbReference type="PANTHER" id="PTHR43479:SF16">
    <property type="entry name" value="HTH TETR-TYPE DOMAIN-CONTAINING PROTEIN"/>
    <property type="match status" value="1"/>
</dbReference>
<protein>
    <submittedName>
        <fullName evidence="4">TetR/AcrR family transcriptional regulator</fullName>
    </submittedName>
</protein>
<evidence type="ECO:0000256" key="2">
    <source>
        <dbReference type="PROSITE-ProRule" id="PRU00335"/>
    </source>
</evidence>
<dbReference type="Gene3D" id="1.10.357.10">
    <property type="entry name" value="Tetracycline Repressor, domain 2"/>
    <property type="match status" value="1"/>
</dbReference>
<comment type="caution">
    <text evidence="4">The sequence shown here is derived from an EMBL/GenBank/DDBJ whole genome shotgun (WGS) entry which is preliminary data.</text>
</comment>
<dbReference type="GO" id="GO:0003677">
    <property type="term" value="F:DNA binding"/>
    <property type="evidence" value="ECO:0007669"/>
    <property type="project" value="UniProtKB-UniRule"/>
</dbReference>
<keyword evidence="1 2" id="KW-0238">DNA-binding</keyword>
<dbReference type="InterPro" id="IPR009057">
    <property type="entry name" value="Homeodomain-like_sf"/>
</dbReference>
<feature type="DNA-binding region" description="H-T-H motif" evidence="2">
    <location>
        <begin position="30"/>
        <end position="49"/>
    </location>
</feature>
<dbReference type="InterPro" id="IPR050624">
    <property type="entry name" value="HTH-type_Tx_Regulator"/>
</dbReference>
<feature type="domain" description="HTH tetR-type" evidence="3">
    <location>
        <begin position="7"/>
        <end position="67"/>
    </location>
</feature>
<accession>A0AAW7YRN9</accession>
<dbReference type="AlphaFoldDB" id="A0AAW7YRN9"/>
<evidence type="ECO:0000259" key="3">
    <source>
        <dbReference type="PROSITE" id="PS50977"/>
    </source>
</evidence>
<dbReference type="Pfam" id="PF00440">
    <property type="entry name" value="TetR_N"/>
    <property type="match status" value="1"/>
</dbReference>
<reference evidence="4" key="1">
    <citation type="submission" date="2023-07" db="EMBL/GenBank/DDBJ databases">
        <title>Genome content predicts the carbon catabolic preferences of heterotrophic bacteria.</title>
        <authorList>
            <person name="Gralka M."/>
        </authorList>
    </citation>
    <scope>NUCLEOTIDE SEQUENCE</scope>
    <source>
        <strain evidence="4">E2R20</strain>
    </source>
</reference>
<evidence type="ECO:0000313" key="4">
    <source>
        <dbReference type="EMBL" id="MDO6572822.1"/>
    </source>
</evidence>
<dbReference type="PANTHER" id="PTHR43479">
    <property type="entry name" value="ACREF/ENVCD OPERON REPRESSOR-RELATED"/>
    <property type="match status" value="1"/>
</dbReference>
<keyword evidence="5" id="KW-1185">Reference proteome</keyword>
<evidence type="ECO:0000313" key="5">
    <source>
        <dbReference type="Proteomes" id="UP001170310"/>
    </source>
</evidence>
<dbReference type="SUPFAM" id="SSF46689">
    <property type="entry name" value="Homeodomain-like"/>
    <property type="match status" value="1"/>
</dbReference>
<dbReference type="PROSITE" id="PS50977">
    <property type="entry name" value="HTH_TETR_2"/>
    <property type="match status" value="1"/>
</dbReference>
<dbReference type="EMBL" id="JAUOQO010000001">
    <property type="protein sequence ID" value="MDO6572822.1"/>
    <property type="molecule type" value="Genomic_DNA"/>
</dbReference>
<organism evidence="4 5">
    <name type="scientific">Staphylococcus pasteuri_A</name>
    <dbReference type="NCBI Taxonomy" id="3062664"/>
    <lineage>
        <taxon>Bacteria</taxon>
        <taxon>Bacillati</taxon>
        <taxon>Bacillota</taxon>
        <taxon>Bacilli</taxon>
        <taxon>Bacillales</taxon>
        <taxon>Staphylococcaceae</taxon>
        <taxon>Staphylococcus</taxon>
    </lineage>
</organism>